<organism evidence="1 2">
    <name type="scientific">Mycena sanguinolenta</name>
    <dbReference type="NCBI Taxonomy" id="230812"/>
    <lineage>
        <taxon>Eukaryota</taxon>
        <taxon>Fungi</taxon>
        <taxon>Dikarya</taxon>
        <taxon>Basidiomycota</taxon>
        <taxon>Agaricomycotina</taxon>
        <taxon>Agaricomycetes</taxon>
        <taxon>Agaricomycetidae</taxon>
        <taxon>Agaricales</taxon>
        <taxon>Marasmiineae</taxon>
        <taxon>Mycenaceae</taxon>
        <taxon>Mycena</taxon>
    </lineage>
</organism>
<dbReference type="Gene3D" id="3.40.50.1000">
    <property type="entry name" value="HAD superfamily/HAD-like"/>
    <property type="match status" value="1"/>
</dbReference>
<dbReference type="Gene3D" id="3.40.50.300">
    <property type="entry name" value="P-loop containing nucleotide triphosphate hydrolases"/>
    <property type="match status" value="1"/>
</dbReference>
<proteinExistence type="predicted"/>
<dbReference type="SUPFAM" id="SSF52540">
    <property type="entry name" value="P-loop containing nucleoside triphosphate hydrolases"/>
    <property type="match status" value="1"/>
</dbReference>
<dbReference type="EMBL" id="JACAZH010000076">
    <property type="protein sequence ID" value="KAF7328588.1"/>
    <property type="molecule type" value="Genomic_DNA"/>
</dbReference>
<dbReference type="PANTHER" id="PTHR43344:SF20">
    <property type="entry name" value="URACIL PHOSPHORIBOSYLTRANSFERASE"/>
    <property type="match status" value="1"/>
</dbReference>
<dbReference type="SUPFAM" id="SSF56784">
    <property type="entry name" value="HAD-like"/>
    <property type="match status" value="1"/>
</dbReference>
<dbReference type="AlphaFoldDB" id="A0A8H6TZY5"/>
<comment type="caution">
    <text evidence="1">The sequence shown here is derived from an EMBL/GenBank/DDBJ whole genome shotgun (WGS) entry which is preliminary data.</text>
</comment>
<dbReference type="OrthoDB" id="5416609at2759"/>
<dbReference type="Pfam" id="PF12710">
    <property type="entry name" value="HAD"/>
    <property type="match status" value="1"/>
</dbReference>
<dbReference type="GO" id="GO:0036424">
    <property type="term" value="F:L-phosphoserine phosphatase activity"/>
    <property type="evidence" value="ECO:0007669"/>
    <property type="project" value="TreeGrafter"/>
</dbReference>
<evidence type="ECO:0000313" key="2">
    <source>
        <dbReference type="Proteomes" id="UP000623467"/>
    </source>
</evidence>
<dbReference type="GO" id="GO:0000287">
    <property type="term" value="F:magnesium ion binding"/>
    <property type="evidence" value="ECO:0007669"/>
    <property type="project" value="TreeGrafter"/>
</dbReference>
<keyword evidence="1" id="KW-0328">Glycosyltransferase</keyword>
<keyword evidence="1" id="KW-0808">Transferase</keyword>
<dbReference type="InterPro" id="IPR036412">
    <property type="entry name" value="HAD-like_sf"/>
</dbReference>
<name>A0A8H6TZY5_9AGAR</name>
<reference evidence="1" key="1">
    <citation type="submission" date="2020-05" db="EMBL/GenBank/DDBJ databases">
        <title>Mycena genomes resolve the evolution of fungal bioluminescence.</title>
        <authorList>
            <person name="Tsai I.J."/>
        </authorList>
    </citation>
    <scope>NUCLEOTIDE SEQUENCE</scope>
    <source>
        <strain evidence="1">160909Yilan</strain>
    </source>
</reference>
<dbReference type="InterPro" id="IPR023214">
    <property type="entry name" value="HAD_sf"/>
</dbReference>
<accession>A0A8H6TZY5</accession>
<dbReference type="GO" id="GO:0016757">
    <property type="term" value="F:glycosyltransferase activity"/>
    <property type="evidence" value="ECO:0007669"/>
    <property type="project" value="UniProtKB-KW"/>
</dbReference>
<protein>
    <submittedName>
        <fullName evidence="1">Uracil phosphoribosyltransferase</fullName>
    </submittedName>
</protein>
<dbReference type="GO" id="GO:0005737">
    <property type="term" value="C:cytoplasm"/>
    <property type="evidence" value="ECO:0007669"/>
    <property type="project" value="TreeGrafter"/>
</dbReference>
<dbReference type="GO" id="GO:0006564">
    <property type="term" value="P:L-serine biosynthetic process"/>
    <property type="evidence" value="ECO:0007669"/>
    <property type="project" value="TreeGrafter"/>
</dbReference>
<dbReference type="InterPro" id="IPR050582">
    <property type="entry name" value="HAD-like_SerB"/>
</dbReference>
<sequence>MASVCQLHIRPSPWPVYTHPQQVLFQSSIFSMLPMLNDHNSHLSLSAMPKVFQSTGSKAPMVIGLYGVPGCGKSYLLSQLKAYSEYSQNEFIFYEGSAIIDLLVPNGGLDAFKRMGARDKTHWREQAISHIRAECAASGKIGLVAGHFMFWEDEAEEAGEGVWTDSDAAVFTHIIYLAIAPNEVVRRRANDSNRRRAAVSEDHIARWQEAEREGLRTICLEKKIIFMVAPPLAVSDLIRAIVQRRTEAHNLSCAYERLDEIVAGFRANDMRRDVMLVFDGDKTLVAEDTGKIFWEIAMADPDADTAMLAGRGGDPMNKLFSSPFGYSYDAFLQAAFIYEALDAAKFDLYCTQAAATVRIHPEMISLLQSAAERRVGAVVITCGLRLIWERILCAAGLEKSVKVVGAGCIHDERAVVVTARIKRELVVRLRDVHETFVCAFGDSCLDLPMLKEAEKAVVVVGEEHTRSRSMEAVLRDAIVNDGLRAEQWLLPSSVTPRLDTYQLPLFEISSASTFIDSLVRLFAIRRRVLHATDEHAAKLLMTPMRDARLSGPALHRLSRWACQNGLRRLAEFKIAVTGLRGLAWGLVLLALG</sequence>
<dbReference type="Pfam" id="PF13207">
    <property type="entry name" value="AAA_17"/>
    <property type="match status" value="1"/>
</dbReference>
<dbReference type="Proteomes" id="UP000623467">
    <property type="component" value="Unassembled WGS sequence"/>
</dbReference>
<dbReference type="InterPro" id="IPR027417">
    <property type="entry name" value="P-loop_NTPase"/>
</dbReference>
<dbReference type="PANTHER" id="PTHR43344">
    <property type="entry name" value="PHOSPHOSERINE PHOSPHATASE"/>
    <property type="match status" value="1"/>
</dbReference>
<gene>
    <name evidence="1" type="ORF">MSAN_02479600</name>
</gene>
<evidence type="ECO:0000313" key="1">
    <source>
        <dbReference type="EMBL" id="KAF7328588.1"/>
    </source>
</evidence>
<keyword evidence="2" id="KW-1185">Reference proteome</keyword>